<dbReference type="RefSeq" id="WP_245118688.1">
    <property type="nucleotide sequence ID" value="NZ_CP095061.1"/>
</dbReference>
<dbReference type="InterPro" id="IPR004358">
    <property type="entry name" value="Sig_transdc_His_kin-like_C"/>
</dbReference>
<feature type="domain" description="PAS" evidence="8">
    <location>
        <begin position="38"/>
        <end position="69"/>
    </location>
</feature>
<evidence type="ECO:0000256" key="3">
    <source>
        <dbReference type="ARBA" id="ARBA00022553"/>
    </source>
</evidence>
<gene>
    <name evidence="10" type="ORF">MUN86_14230</name>
</gene>
<dbReference type="Gene3D" id="3.30.565.10">
    <property type="entry name" value="Histidine kinase-like ATPase, C-terminal domain"/>
    <property type="match status" value="1"/>
</dbReference>
<dbReference type="InterPro" id="IPR036097">
    <property type="entry name" value="HisK_dim/P_sf"/>
</dbReference>
<name>A0ABY4G1I4_9BACT</name>
<dbReference type="SUPFAM" id="SSF47384">
    <property type="entry name" value="Homodimeric domain of signal transducing histidine kinase"/>
    <property type="match status" value="1"/>
</dbReference>
<dbReference type="PRINTS" id="PR00344">
    <property type="entry name" value="BCTRLSENSOR"/>
</dbReference>
<evidence type="ECO:0000256" key="2">
    <source>
        <dbReference type="ARBA" id="ARBA00012438"/>
    </source>
</evidence>
<feature type="coiled-coil region" evidence="6">
    <location>
        <begin position="135"/>
        <end position="183"/>
    </location>
</feature>
<proteinExistence type="predicted"/>
<evidence type="ECO:0000256" key="6">
    <source>
        <dbReference type="SAM" id="Coils"/>
    </source>
</evidence>
<accession>A0ABY4G1I4</accession>
<dbReference type="PROSITE" id="PS50113">
    <property type="entry name" value="PAC"/>
    <property type="match status" value="1"/>
</dbReference>
<dbReference type="InterPro" id="IPR003594">
    <property type="entry name" value="HATPase_dom"/>
</dbReference>
<dbReference type="Gene3D" id="1.10.287.130">
    <property type="match status" value="1"/>
</dbReference>
<evidence type="ECO:0000259" key="8">
    <source>
        <dbReference type="PROSITE" id="PS50112"/>
    </source>
</evidence>
<protein>
    <recommendedName>
        <fullName evidence="2">histidine kinase</fullName>
        <ecNumber evidence="2">2.7.13.3</ecNumber>
    </recommendedName>
</protein>
<evidence type="ECO:0000313" key="11">
    <source>
        <dbReference type="Proteomes" id="UP000830401"/>
    </source>
</evidence>
<dbReference type="SUPFAM" id="SSF55785">
    <property type="entry name" value="PYP-like sensor domain (PAS domain)"/>
    <property type="match status" value="1"/>
</dbReference>
<dbReference type="SMART" id="SM00086">
    <property type="entry name" value="PAC"/>
    <property type="match status" value="1"/>
</dbReference>
<dbReference type="PROSITE" id="PS50109">
    <property type="entry name" value="HIS_KIN"/>
    <property type="match status" value="1"/>
</dbReference>
<dbReference type="InterPro" id="IPR000700">
    <property type="entry name" value="PAS-assoc_C"/>
</dbReference>
<dbReference type="InterPro" id="IPR005467">
    <property type="entry name" value="His_kinase_dom"/>
</dbReference>
<dbReference type="SMART" id="SM00091">
    <property type="entry name" value="PAS"/>
    <property type="match status" value="1"/>
</dbReference>
<dbReference type="Gene3D" id="3.30.450.20">
    <property type="entry name" value="PAS domain"/>
    <property type="match status" value="1"/>
</dbReference>
<evidence type="ECO:0000313" key="10">
    <source>
        <dbReference type="EMBL" id="UOQ64725.1"/>
    </source>
</evidence>
<dbReference type="InterPro" id="IPR052162">
    <property type="entry name" value="Sensor_kinase/Photoreceptor"/>
</dbReference>
<keyword evidence="11" id="KW-1185">Reference proteome</keyword>
<keyword evidence="6" id="KW-0175">Coiled coil</keyword>
<evidence type="ECO:0000256" key="4">
    <source>
        <dbReference type="ARBA" id="ARBA00022679"/>
    </source>
</evidence>
<dbReference type="SMART" id="SM00387">
    <property type="entry name" value="HATPase_c"/>
    <property type="match status" value="1"/>
</dbReference>
<dbReference type="InterPro" id="IPR035965">
    <property type="entry name" value="PAS-like_dom_sf"/>
</dbReference>
<feature type="domain" description="Histidine kinase" evidence="7">
    <location>
        <begin position="190"/>
        <end position="402"/>
    </location>
</feature>
<dbReference type="Pfam" id="PF13426">
    <property type="entry name" value="PAS_9"/>
    <property type="match status" value="1"/>
</dbReference>
<comment type="catalytic activity">
    <reaction evidence="1">
        <text>ATP + protein L-histidine = ADP + protein N-phospho-L-histidine.</text>
        <dbReference type="EC" id="2.7.13.3"/>
    </reaction>
</comment>
<dbReference type="SUPFAM" id="SSF55874">
    <property type="entry name" value="ATPase domain of HSP90 chaperone/DNA topoisomerase II/histidine kinase"/>
    <property type="match status" value="1"/>
</dbReference>
<dbReference type="Pfam" id="PF02518">
    <property type="entry name" value="HATPase_c"/>
    <property type="match status" value="1"/>
</dbReference>
<keyword evidence="5 10" id="KW-0418">Kinase</keyword>
<dbReference type="InterPro" id="IPR036890">
    <property type="entry name" value="HATPase_C_sf"/>
</dbReference>
<dbReference type="PANTHER" id="PTHR43304">
    <property type="entry name" value="PHYTOCHROME-LIKE PROTEIN CPH1"/>
    <property type="match status" value="1"/>
</dbReference>
<dbReference type="Proteomes" id="UP000830401">
    <property type="component" value="Chromosome"/>
</dbReference>
<feature type="domain" description="PAC" evidence="9">
    <location>
        <begin position="92"/>
        <end position="144"/>
    </location>
</feature>
<keyword evidence="4" id="KW-0808">Transferase</keyword>
<evidence type="ECO:0000259" key="9">
    <source>
        <dbReference type="PROSITE" id="PS50113"/>
    </source>
</evidence>
<dbReference type="EC" id="2.7.13.3" evidence="2"/>
<dbReference type="CDD" id="cd00130">
    <property type="entry name" value="PAS"/>
    <property type="match status" value="1"/>
</dbReference>
<dbReference type="PANTHER" id="PTHR43304:SF1">
    <property type="entry name" value="PAC DOMAIN-CONTAINING PROTEIN"/>
    <property type="match status" value="1"/>
</dbReference>
<dbReference type="InterPro" id="IPR000014">
    <property type="entry name" value="PAS"/>
</dbReference>
<dbReference type="NCBIfam" id="TIGR00229">
    <property type="entry name" value="sensory_box"/>
    <property type="match status" value="1"/>
</dbReference>
<dbReference type="InterPro" id="IPR001610">
    <property type="entry name" value="PAC"/>
</dbReference>
<dbReference type="EMBL" id="CP095061">
    <property type="protein sequence ID" value="UOQ64725.1"/>
    <property type="molecule type" value="Genomic_DNA"/>
</dbReference>
<reference evidence="10" key="1">
    <citation type="submission" date="2022-04" db="EMBL/GenBank/DDBJ databases">
        <title>Hymenobacter sp. isolated from the air.</title>
        <authorList>
            <person name="Won M."/>
            <person name="Lee C.-M."/>
            <person name="Woen H.-Y."/>
            <person name="Kwon S.-W."/>
        </authorList>
    </citation>
    <scope>NUCLEOTIDE SEQUENCE</scope>
    <source>
        <strain evidence="10">5420S-77</strain>
    </source>
</reference>
<sequence>MSDADDGRLPELDLRLTEENLNDFYEHAPCGYCSCLPDGTLVKVNQTLLDWLGYTRQELIARQCLQELLTIGGRLHYETHCVPLLLLQGQVRELSYMLRRKNGTTLPVLMNSVLLRDTNDQPLVVRVTLFDITDRRKYEQELLRAKMQAEEQREQLARANEQLANANEQLLVKNEQLTRINADLDSFVYTASHDLKQPIDNMAGLFAEFKRSATIPDADAASMMNMFEDALQQILSTIEGLTAVVQQQRQLEQIPEEAVAVQPLTEEIVRILQPQVQNAAFTLNFTAAPTLRLARPSLHSMLYNLLSNALKYAEPSRPPSIQVSTALADGVSVLSVQDNGRGIDLKRHGSELFQLFRRFHPEVAGAGMGLYLVNRLVNQAGGRVEVDSTLGQGSTFRIYLPR</sequence>
<dbReference type="GO" id="GO:0016301">
    <property type="term" value="F:kinase activity"/>
    <property type="evidence" value="ECO:0007669"/>
    <property type="project" value="UniProtKB-KW"/>
</dbReference>
<evidence type="ECO:0000256" key="1">
    <source>
        <dbReference type="ARBA" id="ARBA00000085"/>
    </source>
</evidence>
<keyword evidence="3" id="KW-0597">Phosphoprotein</keyword>
<evidence type="ECO:0000256" key="5">
    <source>
        <dbReference type="ARBA" id="ARBA00022777"/>
    </source>
</evidence>
<dbReference type="PROSITE" id="PS50112">
    <property type="entry name" value="PAS"/>
    <property type="match status" value="1"/>
</dbReference>
<evidence type="ECO:0000259" key="7">
    <source>
        <dbReference type="PROSITE" id="PS50109"/>
    </source>
</evidence>
<organism evidence="10 11">
    <name type="scientific">Hymenobacter volaticus</name>
    <dbReference type="NCBI Taxonomy" id="2932254"/>
    <lineage>
        <taxon>Bacteria</taxon>
        <taxon>Pseudomonadati</taxon>
        <taxon>Bacteroidota</taxon>
        <taxon>Cytophagia</taxon>
        <taxon>Cytophagales</taxon>
        <taxon>Hymenobacteraceae</taxon>
        <taxon>Hymenobacter</taxon>
    </lineage>
</organism>